<keyword evidence="1" id="KW-0175">Coiled coil</keyword>
<feature type="region of interest" description="Disordered" evidence="2">
    <location>
        <begin position="331"/>
        <end position="415"/>
    </location>
</feature>
<feature type="compositionally biased region" description="Basic and acidic residues" evidence="2">
    <location>
        <begin position="115"/>
        <end position="125"/>
    </location>
</feature>
<feature type="compositionally biased region" description="Pro residues" evidence="2">
    <location>
        <begin position="352"/>
        <end position="363"/>
    </location>
</feature>
<proteinExistence type="predicted"/>
<dbReference type="PANTHER" id="PTHR34439">
    <property type="entry name" value="CENTROBIN"/>
    <property type="match status" value="1"/>
</dbReference>
<dbReference type="AlphaFoldDB" id="A0A3Q0FS32"/>
<dbReference type="GO" id="GO:0005814">
    <property type="term" value="C:centriole"/>
    <property type="evidence" value="ECO:0007669"/>
    <property type="project" value="TreeGrafter"/>
</dbReference>
<dbReference type="GeneID" id="102377071"/>
<dbReference type="GO" id="GO:0007099">
    <property type="term" value="P:centriole replication"/>
    <property type="evidence" value="ECO:0007669"/>
    <property type="project" value="InterPro"/>
</dbReference>
<feature type="compositionally biased region" description="Low complexity" evidence="2">
    <location>
        <begin position="342"/>
        <end position="351"/>
    </location>
</feature>
<feature type="region of interest" description="Disordered" evidence="2">
    <location>
        <begin position="77"/>
        <end position="125"/>
    </location>
</feature>
<dbReference type="CTD" id="116840"/>
<dbReference type="GO" id="GO:1902410">
    <property type="term" value="P:mitotic cytokinetic process"/>
    <property type="evidence" value="ECO:0007669"/>
    <property type="project" value="TreeGrafter"/>
</dbReference>
<dbReference type="Proteomes" id="UP000189705">
    <property type="component" value="Unplaced"/>
</dbReference>
<evidence type="ECO:0000256" key="2">
    <source>
        <dbReference type="SAM" id="MobiDB-lite"/>
    </source>
</evidence>
<keyword evidence="3" id="KW-1185">Reference proteome</keyword>
<feature type="region of interest" description="Disordered" evidence="2">
    <location>
        <begin position="499"/>
        <end position="618"/>
    </location>
</feature>
<evidence type="ECO:0000313" key="4">
    <source>
        <dbReference type="RefSeq" id="XP_025050139.1"/>
    </source>
</evidence>
<organism evidence="3 4">
    <name type="scientific">Alligator sinensis</name>
    <name type="common">Chinese alligator</name>
    <dbReference type="NCBI Taxonomy" id="38654"/>
    <lineage>
        <taxon>Eukaryota</taxon>
        <taxon>Metazoa</taxon>
        <taxon>Chordata</taxon>
        <taxon>Craniata</taxon>
        <taxon>Vertebrata</taxon>
        <taxon>Euteleostomi</taxon>
        <taxon>Archelosauria</taxon>
        <taxon>Archosauria</taxon>
        <taxon>Crocodylia</taxon>
        <taxon>Alligatoridae</taxon>
        <taxon>Alligatorinae</taxon>
        <taxon>Alligator</taxon>
    </lineage>
</organism>
<accession>A0A3Q0FS32</accession>
<evidence type="ECO:0000313" key="3">
    <source>
        <dbReference type="Proteomes" id="UP000189705"/>
    </source>
</evidence>
<protein>
    <submittedName>
        <fullName evidence="4">Centrobin</fullName>
    </submittedName>
</protein>
<dbReference type="RefSeq" id="XP_025050139.1">
    <property type="nucleotide sequence ID" value="XM_025194354.1"/>
</dbReference>
<name>A0A3Q0FS32_ALLSI</name>
<dbReference type="GO" id="GO:1902017">
    <property type="term" value="P:regulation of cilium assembly"/>
    <property type="evidence" value="ECO:0007669"/>
    <property type="project" value="InterPro"/>
</dbReference>
<feature type="compositionally biased region" description="Basic and acidic residues" evidence="2">
    <location>
        <begin position="90"/>
        <end position="101"/>
    </location>
</feature>
<dbReference type="GO" id="GO:0005813">
    <property type="term" value="C:centrosome"/>
    <property type="evidence" value="ECO:0007669"/>
    <property type="project" value="TreeGrafter"/>
</dbReference>
<feature type="coiled-coil region" evidence="1">
    <location>
        <begin position="226"/>
        <end position="286"/>
    </location>
</feature>
<dbReference type="KEGG" id="asn:102377071"/>
<sequence>MIEQLDKTLAQVAEGWRRQDVERSAGLRRLQATAEASALALDAETQRASELAGQLERVQAVLERARDEATRLRQEKATLEEEAAAQGRSLEAERERRRGLEAELEQGRGQLAGLEEQRSRGEERERWLDQRCSSLEQEGAAQRQRLEAAEQQAAQAQAELAEAQAEAQRLGTELDAARAERDTAQLEMSLLQARGAAQRAQREAELRAVLEQEVTERLGRAHEDALRQLGAAREAHRKQLLELSAQHERELAAQLAQSRAELAEREERARRQAQDYEDRLAQQEALTRELRAGHWRLEAQRADTVTRLRALMEAHWHEALQLLLGSSNISASSGEDTGARVASPSLLSAPRPSAPHPSEPECPPAEGLLDRLPQPGPPSPRASPGLMEQLFPEDKGRGSRGDSPIPSSPERGRDPDLQRCLALLLGWSPGAPLTGGPEGGLQPSAPAWPGKRTPMGGRCSALGVLVPPPLTMCPPGPFEGHPRAPLGPPPAVRKTKVPVLQADPGPRGPGELPHAPCPNASRACHGPPLQLTRSPPPALYVSPDPARPPRLEVKAEGNQAHLGSCRAVDPRLAEPPRKEVAPARRLERTQAFGKAGRKPAPHAPPGARSTKAGGGAWR</sequence>
<feature type="compositionally biased region" description="Basic and acidic residues" evidence="2">
    <location>
        <begin position="568"/>
        <end position="588"/>
    </location>
</feature>
<evidence type="ECO:0000256" key="1">
    <source>
        <dbReference type="SAM" id="Coils"/>
    </source>
</evidence>
<feature type="region of interest" description="Disordered" evidence="2">
    <location>
        <begin position="431"/>
        <end position="454"/>
    </location>
</feature>
<dbReference type="GO" id="GO:0051299">
    <property type="term" value="P:centrosome separation"/>
    <property type="evidence" value="ECO:0007669"/>
    <property type="project" value="TreeGrafter"/>
</dbReference>
<gene>
    <name evidence="4" type="primary">CNTROB</name>
</gene>
<dbReference type="PANTHER" id="PTHR34439:SF1">
    <property type="entry name" value="CENTROBIN"/>
    <property type="match status" value="1"/>
</dbReference>
<dbReference type="InParanoid" id="A0A3Q0FS32"/>
<dbReference type="InterPro" id="IPR038923">
    <property type="entry name" value="Centrobin"/>
</dbReference>
<reference evidence="4" key="1">
    <citation type="submission" date="2025-08" db="UniProtKB">
        <authorList>
            <consortium name="RefSeq"/>
        </authorList>
    </citation>
    <scope>IDENTIFICATION</scope>
</reference>